<evidence type="ECO:0000259" key="4">
    <source>
        <dbReference type="PROSITE" id="PS50225"/>
    </source>
</evidence>
<reference evidence="5" key="1">
    <citation type="journal article" date="2023" name="Mol. Biol. Evol.">
        <title>Third-Generation Sequencing Reveals the Adaptive Role of the Epigenome in Three Deep-Sea Polychaetes.</title>
        <authorList>
            <person name="Perez M."/>
            <person name="Aroh O."/>
            <person name="Sun Y."/>
            <person name="Lan Y."/>
            <person name="Juniper S.K."/>
            <person name="Young C.R."/>
            <person name="Angers B."/>
            <person name="Qian P.Y."/>
        </authorList>
    </citation>
    <scope>NUCLEOTIDE SEQUENCE</scope>
    <source>
        <strain evidence="5">P08H-3</strain>
    </source>
</reference>
<feature type="repeat" description="ANK" evidence="3">
    <location>
        <begin position="92"/>
        <end position="124"/>
    </location>
</feature>
<dbReference type="CDD" id="cd03716">
    <property type="entry name" value="SOCS_ASB_like"/>
    <property type="match status" value="1"/>
</dbReference>
<protein>
    <recommendedName>
        <fullName evidence="4">SOCS box domain-containing protein</fullName>
    </recommendedName>
</protein>
<dbReference type="InterPro" id="IPR036770">
    <property type="entry name" value="Ankyrin_rpt-contain_sf"/>
</dbReference>
<dbReference type="GO" id="GO:0005737">
    <property type="term" value="C:cytoplasm"/>
    <property type="evidence" value="ECO:0007669"/>
    <property type="project" value="TreeGrafter"/>
</dbReference>
<dbReference type="EMBL" id="JAODUP010000271">
    <property type="protein sequence ID" value="KAK2154302.1"/>
    <property type="molecule type" value="Genomic_DNA"/>
</dbReference>
<comment type="caution">
    <text evidence="5">The sequence shown here is derived from an EMBL/GenBank/DDBJ whole genome shotgun (WGS) entry which is preliminary data.</text>
</comment>
<dbReference type="SMART" id="SM00969">
    <property type="entry name" value="SOCS_box"/>
    <property type="match status" value="1"/>
</dbReference>
<feature type="repeat" description="ANK" evidence="3">
    <location>
        <begin position="192"/>
        <end position="224"/>
    </location>
</feature>
<keyword evidence="1" id="KW-0677">Repeat</keyword>
<dbReference type="Pfam" id="PF07525">
    <property type="entry name" value="SOCS_box"/>
    <property type="match status" value="1"/>
</dbReference>
<keyword evidence="2 3" id="KW-0040">ANK repeat</keyword>
<feature type="domain" description="SOCS box" evidence="4">
    <location>
        <begin position="492"/>
        <end position="546"/>
    </location>
</feature>
<keyword evidence="6" id="KW-1185">Reference proteome</keyword>
<name>A0AAD9JJT6_9ANNE</name>
<organism evidence="5 6">
    <name type="scientific">Paralvinella palmiformis</name>
    <dbReference type="NCBI Taxonomy" id="53620"/>
    <lineage>
        <taxon>Eukaryota</taxon>
        <taxon>Metazoa</taxon>
        <taxon>Spiralia</taxon>
        <taxon>Lophotrochozoa</taxon>
        <taxon>Annelida</taxon>
        <taxon>Polychaeta</taxon>
        <taxon>Sedentaria</taxon>
        <taxon>Canalipalpata</taxon>
        <taxon>Terebellida</taxon>
        <taxon>Terebelliformia</taxon>
        <taxon>Alvinellidae</taxon>
        <taxon>Paralvinella</taxon>
    </lineage>
</organism>
<dbReference type="Proteomes" id="UP001208570">
    <property type="component" value="Unassembled WGS sequence"/>
</dbReference>
<dbReference type="PANTHER" id="PTHR24198:SF190">
    <property type="entry name" value="DYNEIN HEAVY CHAIN 12, AXONEMAL-LIKE"/>
    <property type="match status" value="1"/>
</dbReference>
<dbReference type="PROSITE" id="PS50297">
    <property type="entry name" value="ANK_REP_REGION"/>
    <property type="match status" value="4"/>
</dbReference>
<dbReference type="SMART" id="SM00248">
    <property type="entry name" value="ANK"/>
    <property type="match status" value="11"/>
</dbReference>
<dbReference type="PANTHER" id="PTHR24198">
    <property type="entry name" value="ANKYRIN REPEAT AND PROTEIN KINASE DOMAIN-CONTAINING PROTEIN"/>
    <property type="match status" value="1"/>
</dbReference>
<dbReference type="SUPFAM" id="SSF48403">
    <property type="entry name" value="Ankyrin repeat"/>
    <property type="match status" value="2"/>
</dbReference>
<accession>A0AAD9JJT6</accession>
<evidence type="ECO:0000313" key="5">
    <source>
        <dbReference type="EMBL" id="KAK2154302.1"/>
    </source>
</evidence>
<gene>
    <name evidence="5" type="ORF">LSH36_271g02024</name>
</gene>
<feature type="repeat" description="ANK" evidence="3">
    <location>
        <begin position="159"/>
        <end position="191"/>
    </location>
</feature>
<proteinExistence type="predicted"/>
<feature type="repeat" description="ANK" evidence="3">
    <location>
        <begin position="126"/>
        <end position="158"/>
    </location>
</feature>
<evidence type="ECO:0000256" key="1">
    <source>
        <dbReference type="ARBA" id="ARBA00022737"/>
    </source>
</evidence>
<evidence type="ECO:0000256" key="2">
    <source>
        <dbReference type="ARBA" id="ARBA00023043"/>
    </source>
</evidence>
<dbReference type="Pfam" id="PF12796">
    <property type="entry name" value="Ank_2"/>
    <property type="match status" value="4"/>
</dbReference>
<dbReference type="PROSITE" id="PS50225">
    <property type="entry name" value="SOCS"/>
    <property type="match status" value="1"/>
</dbReference>
<sequence>MKLWKPQELQILLLGHHMTTIIGLILETVMLRIRAAVQTDDLDLLQDLLTRQRSYSHEDLSAALCLAAELGRDECVEVLLRHNALPNIHDGSGFTPLIIAAKFGNCGVLRLLISAKCNLNKPTFRVRATALHWAATNGYLTCVEVLLSAGCVVDVQTTHGRTPLMLAARSDQPEILSALLRAGANVNKVDLDNTTALHLAAEEGSLECVKELLAAGAICNTSTKTGNTPLLLTAKRGHTLVLLEFLKLTDVQVTGHSHGLSVLHWTAHGGHDQCLQYLLASKYSHLQDVNEQTIENYFGPQMIINEGMTPLMLACSGEHKECVEILLEHGAKTELVDIEGMTALLYAIRNDSSQCVYSLLRHRADPNHISLPQPVQDPELDDLALDEDEEDDENRHISNDENLSNEYRLSPLFYAIQKDCRASFMALLHSNCKLDQYYIHKNGEFVQPLELALCCGHYKIVQMLLRLGHINNINLNDTIQHALAVLMQRDEPLFNRVMEHVSTPPSLISQCRWLIRRLLGSHFLCSTRDLPLPTSLVSYVNLNDLEAPEL</sequence>
<dbReference type="InterPro" id="IPR002110">
    <property type="entry name" value="Ankyrin_rpt"/>
</dbReference>
<evidence type="ECO:0000313" key="6">
    <source>
        <dbReference type="Proteomes" id="UP001208570"/>
    </source>
</evidence>
<dbReference type="AlphaFoldDB" id="A0AAD9JJT6"/>
<dbReference type="Gene3D" id="1.25.40.20">
    <property type="entry name" value="Ankyrin repeat-containing domain"/>
    <property type="match status" value="4"/>
</dbReference>
<dbReference type="InterPro" id="IPR001496">
    <property type="entry name" value="SOCS_box"/>
</dbReference>
<dbReference type="Gene3D" id="1.10.750.20">
    <property type="entry name" value="SOCS box"/>
    <property type="match status" value="1"/>
</dbReference>
<evidence type="ECO:0000256" key="3">
    <source>
        <dbReference type="PROSITE-ProRule" id="PRU00023"/>
    </source>
</evidence>
<feature type="repeat" description="ANK" evidence="3">
    <location>
        <begin position="306"/>
        <end position="338"/>
    </location>
</feature>
<dbReference type="PROSITE" id="PS50088">
    <property type="entry name" value="ANK_REPEAT"/>
    <property type="match status" value="5"/>
</dbReference>